<dbReference type="GO" id="GO:0008725">
    <property type="term" value="F:DNA-3-methyladenine glycosylase activity"/>
    <property type="evidence" value="ECO:0007669"/>
    <property type="project" value="UniProtKB-EC"/>
</dbReference>
<reference evidence="2" key="1">
    <citation type="submission" date="2020-02" db="EMBL/GenBank/DDBJ databases">
        <authorList>
            <person name="Meier V. D."/>
        </authorList>
    </citation>
    <scope>NUCLEOTIDE SEQUENCE</scope>
    <source>
        <strain evidence="2">AVDCRST_MAG59</strain>
    </source>
</reference>
<name>A0A6J4UHE6_9BACT</name>
<dbReference type="AlphaFoldDB" id="A0A6J4UHE6"/>
<dbReference type="Pfam" id="PF03352">
    <property type="entry name" value="Adenine_glyco"/>
    <property type="match status" value="1"/>
</dbReference>
<dbReference type="EC" id="3.2.2.20" evidence="2"/>
<dbReference type="InterPro" id="IPR005019">
    <property type="entry name" value="Adenine_glyco"/>
</dbReference>
<organism evidence="2">
    <name type="scientific">uncultured Thermomicrobiales bacterium</name>
    <dbReference type="NCBI Taxonomy" id="1645740"/>
    <lineage>
        <taxon>Bacteria</taxon>
        <taxon>Pseudomonadati</taxon>
        <taxon>Thermomicrobiota</taxon>
        <taxon>Thermomicrobia</taxon>
        <taxon>Thermomicrobiales</taxon>
        <taxon>environmental samples</taxon>
    </lineage>
</organism>
<keyword evidence="2" id="KW-0378">Hydrolase</keyword>
<dbReference type="NCBIfam" id="TIGR00624">
    <property type="entry name" value="tag"/>
    <property type="match status" value="1"/>
</dbReference>
<feature type="binding site" evidence="1">
    <location>
        <position position="14"/>
    </location>
    <ligand>
        <name>Zn(2+)</name>
        <dbReference type="ChEBI" id="CHEBI:29105"/>
    </ligand>
</feature>
<protein>
    <submittedName>
        <fullName evidence="2">DNA-3-methyladenine glycosylase</fullName>
        <ecNumber evidence="2">3.2.2.20</ecNumber>
    </submittedName>
</protein>
<keyword evidence="1" id="KW-0862">Zinc</keyword>
<dbReference type="GO" id="GO:0046872">
    <property type="term" value="F:metal ion binding"/>
    <property type="evidence" value="ECO:0007669"/>
    <property type="project" value="UniProtKB-KW"/>
</dbReference>
<feature type="binding site" evidence="1">
    <location>
        <position position="27"/>
    </location>
    <ligand>
        <name>Zn(2+)</name>
        <dbReference type="ChEBI" id="CHEBI:29105"/>
    </ligand>
</feature>
<accession>A0A6J4UHE6</accession>
<dbReference type="PANTHER" id="PTHR30037:SF4">
    <property type="entry name" value="DNA-3-METHYLADENINE GLYCOSYLASE I"/>
    <property type="match status" value="1"/>
</dbReference>
<feature type="binding site" evidence="1">
    <location>
        <position position="188"/>
    </location>
    <ligand>
        <name>Zn(2+)</name>
        <dbReference type="ChEBI" id="CHEBI:29105"/>
    </ligand>
</feature>
<dbReference type="InterPro" id="IPR004597">
    <property type="entry name" value="Tag"/>
</dbReference>
<dbReference type="InterPro" id="IPR011257">
    <property type="entry name" value="DNA_glycosylase"/>
</dbReference>
<evidence type="ECO:0000313" key="2">
    <source>
        <dbReference type="EMBL" id="CAA9550704.1"/>
    </source>
</evidence>
<dbReference type="InterPro" id="IPR052891">
    <property type="entry name" value="DNA-3mA_glycosylase"/>
</dbReference>
<keyword evidence="1" id="KW-0479">Metal-binding</keyword>
<proteinExistence type="predicted"/>
<dbReference type="EMBL" id="CADCWF010000108">
    <property type="protein sequence ID" value="CAA9550704.1"/>
    <property type="molecule type" value="Genomic_DNA"/>
</dbReference>
<evidence type="ECO:0000256" key="1">
    <source>
        <dbReference type="PIRSR" id="PIRSR604597-1"/>
    </source>
</evidence>
<dbReference type="Gene3D" id="1.10.340.30">
    <property type="entry name" value="Hypothetical protein, domain 2"/>
    <property type="match status" value="1"/>
</dbReference>
<feature type="binding site" evidence="1">
    <location>
        <position position="184"/>
    </location>
    <ligand>
        <name>Zn(2+)</name>
        <dbReference type="ChEBI" id="CHEBI:29105"/>
    </ligand>
</feature>
<dbReference type="PANTHER" id="PTHR30037">
    <property type="entry name" value="DNA-3-METHYLADENINE GLYCOSYLASE 1"/>
    <property type="match status" value="1"/>
</dbReference>
<keyword evidence="2" id="KW-0326">Glycosidase</keyword>
<dbReference type="GO" id="GO:0006284">
    <property type="term" value="P:base-excision repair"/>
    <property type="evidence" value="ECO:0007669"/>
    <property type="project" value="InterPro"/>
</dbReference>
<dbReference type="SUPFAM" id="SSF48150">
    <property type="entry name" value="DNA-glycosylase"/>
    <property type="match status" value="1"/>
</dbReference>
<gene>
    <name evidence="2" type="ORF">AVDCRST_MAG59-1736</name>
</gene>
<sequence>MTETGSADDGRVRCGWVGDDPVYRAYHDAEWGVPKRDDRELFELLILEGFQAGLAWITILRKREGFRRAFDGFDPERMAAYGEADTARLLADPDIVRNRLKVAAAATNARAFLLAMDEPGGFSGLVWSFAPPPRSVRPVSLAEIPAKSPESGAMSKELKRRGFTFVGSTICYAFMQSAGLVDDHVEGCFRAQSGG</sequence>